<protein>
    <recommendedName>
        <fullName evidence="3">LysM domain-containing protein</fullName>
    </recommendedName>
</protein>
<gene>
    <name evidence="1" type="ORF">HHL09_22230</name>
</gene>
<dbReference type="PROSITE" id="PS51257">
    <property type="entry name" value="PROKAR_LIPOPROTEIN"/>
    <property type="match status" value="1"/>
</dbReference>
<evidence type="ECO:0008006" key="3">
    <source>
        <dbReference type="Google" id="ProtNLM"/>
    </source>
</evidence>
<evidence type="ECO:0000313" key="1">
    <source>
        <dbReference type="EMBL" id="QJE98387.1"/>
    </source>
</evidence>
<dbReference type="AlphaFoldDB" id="A0A858RN03"/>
<dbReference type="RefSeq" id="WP_169456873.1">
    <property type="nucleotide sequence ID" value="NZ_CP051774.1"/>
</dbReference>
<proteinExistence type="predicted"/>
<accession>A0A858RN03</accession>
<reference evidence="1 2" key="1">
    <citation type="submission" date="2020-04" db="EMBL/GenBank/DDBJ databases">
        <title>Luteolibacter sp. G-1-1-1 isolated from soil.</title>
        <authorList>
            <person name="Dahal R.H."/>
        </authorList>
    </citation>
    <scope>NUCLEOTIDE SEQUENCE [LARGE SCALE GENOMIC DNA]</scope>
    <source>
        <strain evidence="1 2">G-1-1-1</strain>
    </source>
</reference>
<sequence length="234" mass="24843">MKPWSLPILASLALCSCDRQARSTKSANPASTPAPLPVVTDAEIPAPASPAVTVEPGMALGTIATKAYGHAKFSGFLARLNGLPDPQKIPAGAVLKTPSLPIAFHQAGLDPRYQPAINALAKSCTDFQAALPHYLEVRRASGLNRGSFKIPKKAKDSFLICADAIEAAKRELETAKEPHQVPRATLDQFAQASSELRELASGSVDGYGYDSDLVGQHLGLGFTNAIIWVQEGYR</sequence>
<keyword evidence="2" id="KW-1185">Reference proteome</keyword>
<dbReference type="KEGG" id="luo:HHL09_22230"/>
<dbReference type="Proteomes" id="UP000501812">
    <property type="component" value="Chromosome"/>
</dbReference>
<name>A0A858RN03_9BACT</name>
<dbReference type="EMBL" id="CP051774">
    <property type="protein sequence ID" value="QJE98387.1"/>
    <property type="molecule type" value="Genomic_DNA"/>
</dbReference>
<evidence type="ECO:0000313" key="2">
    <source>
        <dbReference type="Proteomes" id="UP000501812"/>
    </source>
</evidence>
<organism evidence="1 2">
    <name type="scientific">Luteolibacter luteus</name>
    <dbReference type="NCBI Taxonomy" id="2728835"/>
    <lineage>
        <taxon>Bacteria</taxon>
        <taxon>Pseudomonadati</taxon>
        <taxon>Verrucomicrobiota</taxon>
        <taxon>Verrucomicrobiia</taxon>
        <taxon>Verrucomicrobiales</taxon>
        <taxon>Verrucomicrobiaceae</taxon>
        <taxon>Luteolibacter</taxon>
    </lineage>
</organism>